<dbReference type="Pfam" id="PF07484">
    <property type="entry name" value="Collar"/>
    <property type="match status" value="1"/>
</dbReference>
<evidence type="ECO:0000313" key="3">
    <source>
        <dbReference type="Proteomes" id="UP000057213"/>
    </source>
</evidence>
<dbReference type="InterPro" id="IPR037053">
    <property type="entry name" value="Phage_tail_collar_dom_sf"/>
</dbReference>
<dbReference type="InterPro" id="IPR011083">
    <property type="entry name" value="Phage_tail_collar_dom"/>
</dbReference>
<dbReference type="SUPFAM" id="SSF88874">
    <property type="entry name" value="Receptor-binding domain of short tail fibre protein gp12"/>
    <property type="match status" value="1"/>
</dbReference>
<organism evidence="2 3">
    <name type="scientific">Bartonella ancashensis</name>
    <dbReference type="NCBI Taxonomy" id="1318743"/>
    <lineage>
        <taxon>Bacteria</taxon>
        <taxon>Pseudomonadati</taxon>
        <taxon>Pseudomonadota</taxon>
        <taxon>Alphaproteobacteria</taxon>
        <taxon>Hyphomicrobiales</taxon>
        <taxon>Bartonellaceae</taxon>
        <taxon>Bartonella</taxon>
    </lineage>
</organism>
<dbReference type="AlphaFoldDB" id="A0A0M4L7C3"/>
<evidence type="ECO:0000313" key="2">
    <source>
        <dbReference type="EMBL" id="ALE03063.1"/>
    </source>
</evidence>
<dbReference type="RefSeq" id="WP_053943731.1">
    <property type="nucleotide sequence ID" value="NZ_CP010401.1"/>
</dbReference>
<proteinExistence type="predicted"/>
<dbReference type="KEGG" id="banc:PU02_0249"/>
<dbReference type="EMBL" id="CP010401">
    <property type="protein sequence ID" value="ALE03063.1"/>
    <property type="molecule type" value="Genomic_DNA"/>
</dbReference>
<dbReference type="STRING" id="1318743.PU02_0249"/>
<sequence length="324" mass="36030">MSSIYDWSLQAIDNAHIDEIINWAEGQPPSSVNDSARAMMQRIREYLSDQGGVVKTSFKTDETDNETVITLETKSPLTLYHDGIMLRFKAQESNIGATNIILNKLSAQPVYKVTKNGMEPLVGGEIQRGGIYEIIYHGEIAGEKLDGWCLTNPTVILPKIDVFPPGFIATFAMQSIPEGWLMCNGKEYNREDYPDLFAAIGEVWGKGDGKTTFNIPDFRGMFLRGLDSRRRVDTDRVFASEQKCSLQEHTHSGKTSMNGDHQHIYQQVISTADNGKYAWARGSSSFRNIISSSAGAHEHNVMIDSTGGDETRPVNVAIIYAIKI</sequence>
<gene>
    <name evidence="2" type="ORF">PU02_0249</name>
</gene>
<keyword evidence="3" id="KW-1185">Reference proteome</keyword>
<reference evidence="2 3" key="1">
    <citation type="journal article" date="2015" name="Genome Announc.">
        <title>Complete Genome Sequence of Bartonella ancashensis Strain 20.00, Isolated from the Blood of a Patient with Verruga Peruana.</title>
        <authorList>
            <person name="Hang J."/>
            <person name="Mullins K.E."/>
            <person name="Clifford R.J."/>
            <person name="Onmus-Leone F."/>
            <person name="Yang Y."/>
            <person name="Jiang J."/>
            <person name="Leguia M."/>
            <person name="Kasper M.R."/>
            <person name="Maguina C."/>
            <person name="Lesho E.P."/>
            <person name="Jarman R.G."/>
            <person name="Richards A.L."/>
            <person name="Blazes D."/>
        </authorList>
    </citation>
    <scope>NUCLEOTIDE SEQUENCE [LARGE SCALE GENOMIC DNA]</scope>
    <source>
        <strain evidence="2 3">20.00</strain>
    </source>
</reference>
<evidence type="ECO:0000259" key="1">
    <source>
        <dbReference type="Pfam" id="PF07484"/>
    </source>
</evidence>
<dbReference type="PATRIC" id="fig|1318743.3.peg.262"/>
<dbReference type="OrthoDB" id="9810174at2"/>
<dbReference type="Gene3D" id="3.90.1340.10">
    <property type="entry name" value="Phage tail collar domain"/>
    <property type="match status" value="1"/>
</dbReference>
<name>A0A0M4L7C3_9HYPH</name>
<protein>
    <submittedName>
        <fullName evidence="2">Phage protein</fullName>
    </submittedName>
</protein>
<accession>A0A0M4L7C3</accession>
<dbReference type="Proteomes" id="UP000057213">
    <property type="component" value="Chromosome"/>
</dbReference>
<feature type="domain" description="Phage tail collar" evidence="1">
    <location>
        <begin position="166"/>
        <end position="222"/>
    </location>
</feature>